<feature type="transmembrane region" description="Helical" evidence="6">
    <location>
        <begin position="104"/>
        <end position="123"/>
    </location>
</feature>
<dbReference type="InterPro" id="IPR011701">
    <property type="entry name" value="MFS"/>
</dbReference>
<dbReference type="PROSITE" id="PS50850">
    <property type="entry name" value="MFS"/>
    <property type="match status" value="1"/>
</dbReference>
<feature type="transmembrane region" description="Helical" evidence="6">
    <location>
        <begin position="201"/>
        <end position="222"/>
    </location>
</feature>
<keyword evidence="5 6" id="KW-0472">Membrane</keyword>
<keyword evidence="4 6" id="KW-1133">Transmembrane helix</keyword>
<dbReference type="PANTHER" id="PTHR42718">
    <property type="entry name" value="MAJOR FACILITATOR SUPERFAMILY MULTIDRUG TRANSPORTER MFSC"/>
    <property type="match status" value="1"/>
</dbReference>
<evidence type="ECO:0000313" key="8">
    <source>
        <dbReference type="EMBL" id="MDC5696500.1"/>
    </source>
</evidence>
<feature type="transmembrane region" description="Helical" evidence="6">
    <location>
        <begin position="356"/>
        <end position="382"/>
    </location>
</feature>
<feature type="transmembrane region" description="Helical" evidence="6">
    <location>
        <begin position="300"/>
        <end position="318"/>
    </location>
</feature>
<organism evidence="8 9">
    <name type="scientific">Intrasporangium calvum</name>
    <dbReference type="NCBI Taxonomy" id="53358"/>
    <lineage>
        <taxon>Bacteria</taxon>
        <taxon>Bacillati</taxon>
        <taxon>Actinomycetota</taxon>
        <taxon>Actinomycetes</taxon>
        <taxon>Micrococcales</taxon>
        <taxon>Intrasporangiaceae</taxon>
        <taxon>Intrasporangium</taxon>
    </lineage>
</organism>
<proteinExistence type="predicted"/>
<dbReference type="PANTHER" id="PTHR42718:SF9">
    <property type="entry name" value="MAJOR FACILITATOR SUPERFAMILY MULTIDRUG TRANSPORTER MFSC"/>
    <property type="match status" value="1"/>
</dbReference>
<feature type="transmembrane region" description="Helical" evidence="6">
    <location>
        <begin position="161"/>
        <end position="180"/>
    </location>
</feature>
<feature type="transmembrane region" description="Helical" evidence="6">
    <location>
        <begin position="228"/>
        <end position="245"/>
    </location>
</feature>
<evidence type="ECO:0000256" key="2">
    <source>
        <dbReference type="ARBA" id="ARBA00022448"/>
    </source>
</evidence>
<dbReference type="Gene3D" id="1.20.1250.20">
    <property type="entry name" value="MFS general substrate transporter like domains"/>
    <property type="match status" value="1"/>
</dbReference>
<feature type="transmembrane region" description="Helical" evidence="6">
    <location>
        <begin position="330"/>
        <end position="350"/>
    </location>
</feature>
<feature type="transmembrane region" description="Helical" evidence="6">
    <location>
        <begin position="265"/>
        <end position="288"/>
    </location>
</feature>
<name>A0ABT5GE18_9MICO</name>
<evidence type="ECO:0000256" key="6">
    <source>
        <dbReference type="SAM" id="Phobius"/>
    </source>
</evidence>
<feature type="transmembrane region" description="Helical" evidence="6">
    <location>
        <begin position="48"/>
        <end position="67"/>
    </location>
</feature>
<evidence type="ECO:0000256" key="3">
    <source>
        <dbReference type="ARBA" id="ARBA00022692"/>
    </source>
</evidence>
<dbReference type="RefSeq" id="WP_272461076.1">
    <property type="nucleotide sequence ID" value="NZ_JAPFQL010000012.1"/>
</dbReference>
<feature type="transmembrane region" description="Helical" evidence="6">
    <location>
        <begin position="444"/>
        <end position="468"/>
    </location>
</feature>
<dbReference type="EMBL" id="JAPFQL010000012">
    <property type="protein sequence ID" value="MDC5696500.1"/>
    <property type="molecule type" value="Genomic_DNA"/>
</dbReference>
<comment type="caution">
    <text evidence="8">The sequence shown here is derived from an EMBL/GenBank/DDBJ whole genome shotgun (WGS) entry which is preliminary data.</text>
</comment>
<evidence type="ECO:0000259" key="7">
    <source>
        <dbReference type="PROSITE" id="PS50850"/>
    </source>
</evidence>
<evidence type="ECO:0000256" key="1">
    <source>
        <dbReference type="ARBA" id="ARBA00004651"/>
    </source>
</evidence>
<dbReference type="Gene3D" id="1.20.1720.10">
    <property type="entry name" value="Multidrug resistance protein D"/>
    <property type="match status" value="1"/>
</dbReference>
<dbReference type="InterPro" id="IPR036259">
    <property type="entry name" value="MFS_trans_sf"/>
</dbReference>
<reference evidence="8 9" key="1">
    <citation type="submission" date="2022-11" db="EMBL/GenBank/DDBJ databases">
        <title>Anaerobic phenanthrene biodegradation by a DNRA strain PheN6.</title>
        <authorList>
            <person name="Zhang Z."/>
        </authorList>
    </citation>
    <scope>NUCLEOTIDE SEQUENCE [LARGE SCALE GENOMIC DNA]</scope>
    <source>
        <strain evidence="8 9">PheN6</strain>
    </source>
</reference>
<dbReference type="Proteomes" id="UP001150259">
    <property type="component" value="Unassembled WGS sequence"/>
</dbReference>
<keyword evidence="2" id="KW-0813">Transport</keyword>
<gene>
    <name evidence="8" type="ORF">OO014_04460</name>
</gene>
<accession>A0ABT5GE18</accession>
<dbReference type="Pfam" id="PF07690">
    <property type="entry name" value="MFS_1"/>
    <property type="match status" value="1"/>
</dbReference>
<feature type="transmembrane region" description="Helical" evidence="6">
    <location>
        <begin position="403"/>
        <end position="424"/>
    </location>
</feature>
<evidence type="ECO:0000313" key="9">
    <source>
        <dbReference type="Proteomes" id="UP001150259"/>
    </source>
</evidence>
<dbReference type="SUPFAM" id="SSF103473">
    <property type="entry name" value="MFS general substrate transporter"/>
    <property type="match status" value="1"/>
</dbReference>
<keyword evidence="3 6" id="KW-0812">Transmembrane</keyword>
<evidence type="ECO:0000256" key="5">
    <source>
        <dbReference type="ARBA" id="ARBA00023136"/>
    </source>
</evidence>
<feature type="transmembrane region" description="Helical" evidence="6">
    <location>
        <begin position="135"/>
        <end position="155"/>
    </location>
</feature>
<dbReference type="InterPro" id="IPR020846">
    <property type="entry name" value="MFS_dom"/>
</dbReference>
<keyword evidence="9" id="KW-1185">Reference proteome</keyword>
<feature type="domain" description="Major facilitator superfamily (MFS) profile" evidence="7">
    <location>
        <begin position="9"/>
        <end position="473"/>
    </location>
</feature>
<sequence>MDHRRARAVLAVVFAATVLIGLNATMLSVALPAAIHDLDASPVEGTWMLLAYLVVAGSGLVLSGQLADCLNLAAVFRAGLAAFGLSALGLALSSDPLPFIVARAMQGAGAALLLSTAAAIIAVSRPGDRRRGAMAIYLAGFSIAQVSGPMIGGLITSALGWRWLFIIGALIAGGALALGWRPLAGLPTRGFSGLRVDLPGNVLIFAMTTLVIVAFSGVQQVGWADPRTAVPLGLTVLLIPLFVAVEHRSLFPAIAVDLLKDRAFALANVASFCLAVGRIVPAVLLSLWFQGLEGDDAVTAALKITPLAAAVTVGTLMVERLFRGRDDVVTSRITAVTAVVGSLVLLAAVLMGGQSVVLLVGLVIIGLGTGGFQTVNSTMILGMRPLHQAGTVNGIRATAQQSAISLGTALLLSLGASHLSASASADYYAGRAALLSVADQHAVISGHVTALCVLVAFSVVGLVAVLGLRHPPKFRGT</sequence>
<feature type="transmembrane region" description="Helical" evidence="6">
    <location>
        <begin position="74"/>
        <end position="92"/>
    </location>
</feature>
<comment type="subcellular location">
    <subcellularLocation>
        <location evidence="1">Cell membrane</location>
        <topology evidence="1">Multi-pass membrane protein</topology>
    </subcellularLocation>
</comment>
<evidence type="ECO:0000256" key="4">
    <source>
        <dbReference type="ARBA" id="ARBA00022989"/>
    </source>
</evidence>
<protein>
    <submittedName>
        <fullName evidence="8">MFS transporter</fullName>
    </submittedName>
</protein>